<organism evidence="1 2">
    <name type="scientific">Candidatus Taylorbacteria bacterium RIFCSPLOWO2_12_FULL_44_15c</name>
    <dbReference type="NCBI Taxonomy" id="1802333"/>
    <lineage>
        <taxon>Bacteria</taxon>
        <taxon>Candidatus Tayloriibacteriota</taxon>
    </lineage>
</organism>
<comment type="caution">
    <text evidence="1">The sequence shown here is derived from an EMBL/GenBank/DDBJ whole genome shotgun (WGS) entry which is preliminary data.</text>
</comment>
<dbReference type="Proteomes" id="UP000176355">
    <property type="component" value="Unassembled WGS sequence"/>
</dbReference>
<proteinExistence type="predicted"/>
<accession>A0A1G2P4J5</accession>
<protein>
    <submittedName>
        <fullName evidence="1">Uncharacterized protein</fullName>
    </submittedName>
</protein>
<dbReference type="AlphaFoldDB" id="A0A1G2P4J5"/>
<gene>
    <name evidence="1" type="ORF">A3G03_00805</name>
</gene>
<evidence type="ECO:0000313" key="1">
    <source>
        <dbReference type="EMBL" id="OHA43246.1"/>
    </source>
</evidence>
<evidence type="ECO:0000313" key="2">
    <source>
        <dbReference type="Proteomes" id="UP000176355"/>
    </source>
</evidence>
<reference evidence="1 2" key="1">
    <citation type="journal article" date="2016" name="Nat. Commun.">
        <title>Thousands of microbial genomes shed light on interconnected biogeochemical processes in an aquifer system.</title>
        <authorList>
            <person name="Anantharaman K."/>
            <person name="Brown C.T."/>
            <person name="Hug L.A."/>
            <person name="Sharon I."/>
            <person name="Castelle C.J."/>
            <person name="Probst A.J."/>
            <person name="Thomas B.C."/>
            <person name="Singh A."/>
            <person name="Wilkins M.J."/>
            <person name="Karaoz U."/>
            <person name="Brodie E.L."/>
            <person name="Williams K.H."/>
            <person name="Hubbard S.S."/>
            <person name="Banfield J.F."/>
        </authorList>
    </citation>
    <scope>NUCLEOTIDE SEQUENCE [LARGE SCALE GENOMIC DNA]</scope>
</reference>
<name>A0A1G2P4J5_9BACT</name>
<dbReference type="EMBL" id="MHSL01000028">
    <property type="protein sequence ID" value="OHA43246.1"/>
    <property type="molecule type" value="Genomic_DNA"/>
</dbReference>
<sequence length="95" mass="10651">MKEIETLLAVGPHSIGEIAHGKAPDRFAGGKLCSRCGKTILSKCNPHDVCDRCKVKMRNGVLAKLAKLPERDAGVYFYIVCFRKRKPIFHRQIGR</sequence>